<name>A0A2H9UML4_9GAMM</name>
<proteinExistence type="predicted"/>
<evidence type="ECO:0000259" key="1">
    <source>
        <dbReference type="Pfam" id="PF01755"/>
    </source>
</evidence>
<dbReference type="Pfam" id="PF01755">
    <property type="entry name" value="Glyco_transf_25"/>
    <property type="match status" value="1"/>
</dbReference>
<organism evidence="2 3">
    <name type="scientific">Acinetobacter pseudolwoffii</name>
    <dbReference type="NCBI Taxonomy" id="2053287"/>
    <lineage>
        <taxon>Bacteria</taxon>
        <taxon>Pseudomonadati</taxon>
        <taxon>Pseudomonadota</taxon>
        <taxon>Gammaproteobacteria</taxon>
        <taxon>Moraxellales</taxon>
        <taxon>Moraxellaceae</taxon>
        <taxon>Acinetobacter</taxon>
    </lineage>
</organism>
<sequence length="267" mass="31265">MMNNFVISLKSTQDRRNHILEQFGKEGIPFQFFDAITPDLNQVISKELKINILQADLTQGEIACFLSHASIWKMMIEKKLSYVVIFEDDIYLGKEVLDFLSSIDVLDLNFDIIKLESFFNRIEVDPNFKLKLANRNIYKLQSMNLGAAGYIISLEAAKKIFLDLNVLDKIVAVDHYLFENLLNFNFFNIYMVEPSICKQDFLLNNANQNFKSSLEKARANRLGFNPNKIETIKKKICFYEKIWRELSRPFRKLKNSRSKNILFSNFK</sequence>
<dbReference type="EMBL" id="PGOZ01000005">
    <property type="protein sequence ID" value="PJI32921.1"/>
    <property type="molecule type" value="Genomic_DNA"/>
</dbReference>
<gene>
    <name evidence="2" type="ORF">CU320_06000</name>
</gene>
<dbReference type="Proteomes" id="UP000242351">
    <property type="component" value="Unassembled WGS sequence"/>
</dbReference>
<reference evidence="2 3" key="2">
    <citation type="submission" date="2017-12" db="EMBL/GenBank/DDBJ databases">
        <title>Revising the taxonomy of the Acinetobacter lwoffii group: the description of Acinetobacter pseudolwoffii sp. nov. and emended description of Acinetobacter lwoffii.</title>
        <authorList>
            <person name="Nemec A."/>
        </authorList>
    </citation>
    <scope>NUCLEOTIDE SEQUENCE [LARGE SCALE GENOMIC DNA]</scope>
    <source>
        <strain evidence="2 3">ANC 5347</strain>
    </source>
</reference>
<feature type="domain" description="Glycosyl transferase family 25" evidence="1">
    <location>
        <begin position="1"/>
        <end position="176"/>
    </location>
</feature>
<evidence type="ECO:0000313" key="3">
    <source>
        <dbReference type="Proteomes" id="UP000242351"/>
    </source>
</evidence>
<comment type="caution">
    <text evidence="2">The sequence shown here is derived from an EMBL/GenBank/DDBJ whole genome shotgun (WGS) entry which is preliminary data.</text>
</comment>
<reference evidence="2 3" key="1">
    <citation type="submission" date="2017-11" db="EMBL/GenBank/DDBJ databases">
        <authorList>
            <person name="Han C.G."/>
        </authorList>
    </citation>
    <scope>NUCLEOTIDE SEQUENCE [LARGE SCALE GENOMIC DNA]</scope>
    <source>
        <strain evidence="2 3">ANC 5347</strain>
    </source>
</reference>
<accession>A0A2H9UML4</accession>
<dbReference type="AlphaFoldDB" id="A0A2H9UML4"/>
<dbReference type="CDD" id="cd06532">
    <property type="entry name" value="Glyco_transf_25"/>
    <property type="match status" value="1"/>
</dbReference>
<evidence type="ECO:0000313" key="2">
    <source>
        <dbReference type="EMBL" id="PJI32921.1"/>
    </source>
</evidence>
<dbReference type="InterPro" id="IPR002654">
    <property type="entry name" value="Glyco_trans_25"/>
</dbReference>
<protein>
    <recommendedName>
        <fullName evidence="1">Glycosyl transferase family 25 domain-containing protein</fullName>
    </recommendedName>
</protein>